<evidence type="ECO:0000313" key="3">
    <source>
        <dbReference type="EMBL" id="ETN61102.1"/>
    </source>
</evidence>
<feature type="chain" id="PRO_5010155103" evidence="2">
    <location>
        <begin position="20"/>
        <end position="356"/>
    </location>
</feature>
<dbReference type="VEuPathDB" id="VectorBase:ADAC007252"/>
<dbReference type="EnsemblMetazoa" id="ADAC007252-RA">
    <property type="protein sequence ID" value="ADAC007252-PA"/>
    <property type="gene ID" value="ADAC007252"/>
</dbReference>
<dbReference type="VEuPathDB" id="VectorBase:ADAR2_011384"/>
<dbReference type="eggNOG" id="ENOG502TAW4">
    <property type="taxonomic scope" value="Eukaryota"/>
</dbReference>
<dbReference type="AlphaFoldDB" id="W5J9G2"/>
<feature type="compositionally biased region" description="Acidic residues" evidence="1">
    <location>
        <begin position="84"/>
        <end position="126"/>
    </location>
</feature>
<reference evidence="3" key="2">
    <citation type="submission" date="2010-05" db="EMBL/GenBank/DDBJ databases">
        <authorList>
            <person name="Almeida L.G."/>
            <person name="Nicolas M.F."/>
            <person name="Souza R.C."/>
            <person name="Vasconcelos A.T.R."/>
        </authorList>
    </citation>
    <scope>NUCLEOTIDE SEQUENCE</scope>
</reference>
<evidence type="ECO:0000313" key="5">
    <source>
        <dbReference type="Proteomes" id="UP000000673"/>
    </source>
</evidence>
<dbReference type="Proteomes" id="UP000000673">
    <property type="component" value="Unassembled WGS sequence"/>
</dbReference>
<feature type="compositionally biased region" description="Low complexity" evidence="1">
    <location>
        <begin position="148"/>
        <end position="166"/>
    </location>
</feature>
<proteinExistence type="predicted"/>
<dbReference type="STRING" id="43151.W5J9G2"/>
<keyword evidence="2" id="KW-0732">Signal</keyword>
<feature type="compositionally biased region" description="Basic and acidic residues" evidence="1">
    <location>
        <begin position="133"/>
        <end position="147"/>
    </location>
</feature>
<feature type="compositionally biased region" description="Pro residues" evidence="1">
    <location>
        <begin position="241"/>
        <end position="251"/>
    </location>
</feature>
<evidence type="ECO:0000256" key="2">
    <source>
        <dbReference type="SAM" id="SignalP"/>
    </source>
</evidence>
<feature type="region of interest" description="Disordered" evidence="1">
    <location>
        <begin position="51"/>
        <end position="273"/>
    </location>
</feature>
<organism evidence="3">
    <name type="scientific">Anopheles darlingi</name>
    <name type="common">Mosquito</name>
    <dbReference type="NCBI Taxonomy" id="43151"/>
    <lineage>
        <taxon>Eukaryota</taxon>
        <taxon>Metazoa</taxon>
        <taxon>Ecdysozoa</taxon>
        <taxon>Arthropoda</taxon>
        <taxon>Hexapoda</taxon>
        <taxon>Insecta</taxon>
        <taxon>Pterygota</taxon>
        <taxon>Neoptera</taxon>
        <taxon>Endopterygota</taxon>
        <taxon>Diptera</taxon>
        <taxon>Nematocera</taxon>
        <taxon>Culicoidea</taxon>
        <taxon>Culicidae</taxon>
        <taxon>Anophelinae</taxon>
        <taxon>Anopheles</taxon>
    </lineage>
</organism>
<feature type="compositionally biased region" description="Polar residues" evidence="1">
    <location>
        <begin position="178"/>
        <end position="187"/>
    </location>
</feature>
<feature type="signal peptide" evidence="2">
    <location>
        <begin position="1"/>
        <end position="19"/>
    </location>
</feature>
<evidence type="ECO:0000313" key="4">
    <source>
        <dbReference type="EnsemblMetazoa" id="ADAC007252-PA"/>
    </source>
</evidence>
<gene>
    <name evidence="3" type="ORF">AND_007252</name>
</gene>
<protein>
    <submittedName>
        <fullName evidence="3 4">Uncharacterized protein</fullName>
    </submittedName>
</protein>
<reference evidence="3" key="3">
    <citation type="journal article" date="2013" name="Nucleic Acids Res.">
        <title>The genome of Anopheles darlingi, the main neotropical malaria vector.</title>
        <authorList>
            <person name="Marinotti O."/>
            <person name="Cerqueira G.C."/>
            <person name="de Almeida L.G."/>
            <person name="Ferro M.I."/>
            <person name="Loreto E.L."/>
            <person name="Zaha A."/>
            <person name="Teixeira S.M."/>
            <person name="Wespiser A.R."/>
            <person name="Almeida E Silva A."/>
            <person name="Schlindwein A.D."/>
            <person name="Pacheco A.C."/>
            <person name="Silva A.L."/>
            <person name="Graveley B.R."/>
            <person name="Walenz B.P."/>
            <person name="Lima Bde A."/>
            <person name="Ribeiro C.A."/>
            <person name="Nunes-Silva C.G."/>
            <person name="de Carvalho C.R."/>
            <person name="Soares C.M."/>
            <person name="de Menezes C.B."/>
            <person name="Matiolli C."/>
            <person name="Caffrey D."/>
            <person name="Araujo D.A."/>
            <person name="de Oliveira D.M."/>
            <person name="Golenbock D."/>
            <person name="Grisard E.C."/>
            <person name="Fantinatti-Garboggini F."/>
            <person name="de Carvalho F.M."/>
            <person name="Barcellos F.G."/>
            <person name="Prosdocimi F."/>
            <person name="May G."/>
            <person name="Azevedo Junior G.M."/>
            <person name="Guimaraes G.M."/>
            <person name="Goldman G.H."/>
            <person name="Padilha I.Q."/>
            <person name="Batista Jda S."/>
            <person name="Ferro J.A."/>
            <person name="Ribeiro J.M."/>
            <person name="Fietto J.L."/>
            <person name="Dabbas K.M."/>
            <person name="Cerdeira L."/>
            <person name="Agnez-Lima L.F."/>
            <person name="Brocchi M."/>
            <person name="de Carvalho M.O."/>
            <person name="Teixeira Mde M."/>
            <person name="Diniz Maia Mde M."/>
            <person name="Goldman M.H."/>
            <person name="Cruz Schneider M.P."/>
            <person name="Felipe M.S."/>
            <person name="Hungria M."/>
            <person name="Nicolas M.F."/>
            <person name="Pereira M."/>
            <person name="Montes M.A."/>
            <person name="Cantao M.E."/>
            <person name="Vincentz M."/>
            <person name="Rafael M.S."/>
            <person name="Silverman N."/>
            <person name="Stoco P.H."/>
            <person name="Souza R.C."/>
            <person name="Vicentini R."/>
            <person name="Gazzinelli R.T."/>
            <person name="Neves Rde O."/>
            <person name="Silva R."/>
            <person name="Astolfi-Filho S."/>
            <person name="Maciel T.E."/>
            <person name="Urmenyi T.P."/>
            <person name="Tadei W.P."/>
            <person name="Camargo E.P."/>
            <person name="de Vasconcelos A.T."/>
        </authorList>
    </citation>
    <scope>NUCLEOTIDE SEQUENCE</scope>
</reference>
<evidence type="ECO:0000256" key="1">
    <source>
        <dbReference type="SAM" id="MobiDB-lite"/>
    </source>
</evidence>
<feature type="region of interest" description="Disordered" evidence="1">
    <location>
        <begin position="314"/>
        <end position="356"/>
    </location>
</feature>
<dbReference type="OMA" id="AQDVNDF"/>
<name>W5J9G2_ANODA</name>
<dbReference type="EMBL" id="ADMH02001782">
    <property type="protein sequence ID" value="ETN61102.1"/>
    <property type="molecule type" value="Genomic_DNA"/>
</dbReference>
<reference evidence="3 5" key="1">
    <citation type="journal article" date="2010" name="BMC Genomics">
        <title>Combination of measures distinguishes pre-miRNAs from other stem-loops in the genome of the newly sequenced Anopheles darlingi.</title>
        <authorList>
            <person name="Mendes N.D."/>
            <person name="Freitas A.T."/>
            <person name="Vasconcelos A.T."/>
            <person name="Sagot M.F."/>
        </authorList>
    </citation>
    <scope>NUCLEOTIDE SEQUENCE</scope>
</reference>
<keyword evidence="5" id="KW-1185">Reference proteome</keyword>
<sequence length="356" mass="39646">MQCRFVGLLPLFLLSLTLGSVPFVRSAPQPIDFLLGDEELQAVVKPIPAETTTAVPAEELQQQQQQKKNEEDEQHEEQATVDPVDGEQQTEDPYGDDYTTEEAEEEQEHEEQEPVTEEPEVDEEPATEPVTDVPKDNSVKNVTEKVKPTSSPPSTTILPITSTALPAASADRTEEDQSGSSEEQLTINPIVAQEPEDQDSSELAQDVNDFIQDLAIEARAQAKEGPKAVNPPAPTSRVPVEPYPRELPPTMPGSTGYVPKSLESSEDSNEQEQVKVNPIVEQVTSGPVLTEEQYRTLVDKLNWYDQRRFTGFNQWPTNGFPQRSAGLQRDERQRQYQSHGSDSFHGHGGFHRGVWH</sequence>
<reference evidence="4" key="4">
    <citation type="submission" date="2015-06" db="UniProtKB">
        <authorList>
            <consortium name="EnsemblMetazoa"/>
        </authorList>
    </citation>
    <scope>IDENTIFICATION</scope>
</reference>
<accession>W5J9G2</accession>
<dbReference type="HOGENOM" id="CLU_804668_0_0_1"/>